<gene>
    <name evidence="10" type="ORF">BXY53_0561</name>
</gene>
<evidence type="ECO:0000313" key="11">
    <source>
        <dbReference type="Proteomes" id="UP000266273"/>
    </source>
</evidence>
<keyword evidence="1" id="KW-1003">Cell membrane</keyword>
<dbReference type="GO" id="GO:0099621">
    <property type="term" value="F:undecaprenyl-phosphate 4-deoxy-4-formamido-L-arabinose transferase activity"/>
    <property type="evidence" value="ECO:0007669"/>
    <property type="project" value="TreeGrafter"/>
</dbReference>
<dbReference type="Proteomes" id="UP000266273">
    <property type="component" value="Unassembled WGS sequence"/>
</dbReference>
<proteinExistence type="predicted"/>
<sequence length="289" mass="31714">MVTVDQPELPAVSVVIPALNEEGNIAKLVQETLDVVPAHALTEIIVVDDGSTDSTPQVLRGMAEREPRLRVIRHGERCGQSTALRTGILAARSDVVATMDGDGQNDPRDIVSLLSKLGQPHGAGPALVGGHRVTRKASGAKRLASRVANRVRGALLKDDSPDTGCGIKVFWRDVFLRLPFFTSMHRYLPMLFRVYGFETATHPVNDRPRVAGESKYTNFGRLMIAIYDLIGVVWLRRRTKIPQIAMDTGAAARRWSLDYGAQPRIDETRPEVATSPARNAQRHETALNG</sequence>
<evidence type="ECO:0000256" key="2">
    <source>
        <dbReference type="ARBA" id="ARBA00022676"/>
    </source>
</evidence>
<protein>
    <submittedName>
        <fullName evidence="10">Dolichol-phosphate mannosyltransferase</fullName>
    </submittedName>
</protein>
<dbReference type="InterPro" id="IPR029044">
    <property type="entry name" value="Nucleotide-diphossugar_trans"/>
</dbReference>
<name>A0A397Q6S4_9HYPH</name>
<keyword evidence="11" id="KW-1185">Reference proteome</keyword>
<evidence type="ECO:0000256" key="8">
    <source>
        <dbReference type="SAM" id="MobiDB-lite"/>
    </source>
</evidence>
<dbReference type="InterPro" id="IPR001173">
    <property type="entry name" value="Glyco_trans_2-like"/>
</dbReference>
<dbReference type="GO" id="GO:0005886">
    <property type="term" value="C:plasma membrane"/>
    <property type="evidence" value="ECO:0007669"/>
    <property type="project" value="TreeGrafter"/>
</dbReference>
<accession>A0A397Q6S4</accession>
<dbReference type="Gene3D" id="3.90.550.10">
    <property type="entry name" value="Spore Coat Polysaccharide Biosynthesis Protein SpsA, Chain A"/>
    <property type="match status" value="1"/>
</dbReference>
<evidence type="ECO:0000313" key="10">
    <source>
        <dbReference type="EMBL" id="RIA55495.1"/>
    </source>
</evidence>
<dbReference type="OrthoDB" id="9807795at2"/>
<keyword evidence="3 10" id="KW-0808">Transferase</keyword>
<evidence type="ECO:0000259" key="9">
    <source>
        <dbReference type="Pfam" id="PF00535"/>
    </source>
</evidence>
<evidence type="ECO:0000256" key="1">
    <source>
        <dbReference type="ARBA" id="ARBA00022475"/>
    </source>
</evidence>
<keyword evidence="2 10" id="KW-0328">Glycosyltransferase</keyword>
<evidence type="ECO:0000256" key="7">
    <source>
        <dbReference type="ARBA" id="ARBA00023136"/>
    </source>
</evidence>
<dbReference type="EMBL" id="QXDF01000001">
    <property type="protein sequence ID" value="RIA55495.1"/>
    <property type="molecule type" value="Genomic_DNA"/>
</dbReference>
<evidence type="ECO:0000256" key="3">
    <source>
        <dbReference type="ARBA" id="ARBA00022679"/>
    </source>
</evidence>
<keyword evidence="7" id="KW-0472">Membrane</keyword>
<dbReference type="PANTHER" id="PTHR48090:SF3">
    <property type="entry name" value="UNDECAPRENYL-PHOSPHATE 4-DEOXY-4-FORMAMIDO-L-ARABINOSE TRANSFERASE"/>
    <property type="match status" value="1"/>
</dbReference>
<dbReference type="GO" id="GO:0009103">
    <property type="term" value="P:lipopolysaccharide biosynthetic process"/>
    <property type="evidence" value="ECO:0007669"/>
    <property type="project" value="UniProtKB-KW"/>
</dbReference>
<feature type="region of interest" description="Disordered" evidence="8">
    <location>
        <begin position="266"/>
        <end position="289"/>
    </location>
</feature>
<dbReference type="SUPFAM" id="SSF53448">
    <property type="entry name" value="Nucleotide-diphospho-sugar transferases"/>
    <property type="match status" value="1"/>
</dbReference>
<dbReference type="PANTHER" id="PTHR48090">
    <property type="entry name" value="UNDECAPRENYL-PHOSPHATE 4-DEOXY-4-FORMAMIDO-L-ARABINOSE TRANSFERASE-RELATED"/>
    <property type="match status" value="1"/>
</dbReference>
<evidence type="ECO:0000256" key="4">
    <source>
        <dbReference type="ARBA" id="ARBA00022692"/>
    </source>
</evidence>
<dbReference type="AlphaFoldDB" id="A0A397Q6S4"/>
<evidence type="ECO:0000256" key="5">
    <source>
        <dbReference type="ARBA" id="ARBA00022985"/>
    </source>
</evidence>
<dbReference type="FunFam" id="3.90.550.10:FF:000170">
    <property type="entry name" value="Dolichol-phosphate mannosyltransferase"/>
    <property type="match status" value="1"/>
</dbReference>
<evidence type="ECO:0000256" key="6">
    <source>
        <dbReference type="ARBA" id="ARBA00022989"/>
    </source>
</evidence>
<keyword evidence="4" id="KW-0812">Transmembrane</keyword>
<comment type="caution">
    <text evidence="10">The sequence shown here is derived from an EMBL/GenBank/DDBJ whole genome shotgun (WGS) entry which is preliminary data.</text>
</comment>
<reference evidence="10 11" key="1">
    <citation type="submission" date="2018-08" db="EMBL/GenBank/DDBJ databases">
        <title>Genomic Encyclopedia of Archaeal and Bacterial Type Strains, Phase II (KMG-II): from individual species to whole genera.</title>
        <authorList>
            <person name="Goeker M."/>
        </authorList>
    </citation>
    <scope>NUCLEOTIDE SEQUENCE [LARGE SCALE GENOMIC DNA]</scope>
    <source>
        <strain evidence="10 11">DSM 5002</strain>
    </source>
</reference>
<keyword evidence="6" id="KW-1133">Transmembrane helix</keyword>
<feature type="domain" description="Glycosyltransferase 2-like" evidence="9">
    <location>
        <begin position="13"/>
        <end position="175"/>
    </location>
</feature>
<organism evidence="10 11">
    <name type="scientific">Dichotomicrobium thermohalophilum</name>
    <dbReference type="NCBI Taxonomy" id="933063"/>
    <lineage>
        <taxon>Bacteria</taxon>
        <taxon>Pseudomonadati</taxon>
        <taxon>Pseudomonadota</taxon>
        <taxon>Alphaproteobacteria</taxon>
        <taxon>Hyphomicrobiales</taxon>
        <taxon>Hyphomicrobiaceae</taxon>
        <taxon>Dichotomicrobium</taxon>
    </lineage>
</organism>
<dbReference type="RefSeq" id="WP_119060393.1">
    <property type="nucleotide sequence ID" value="NZ_QXDF01000001.1"/>
</dbReference>
<keyword evidence="5" id="KW-0448">Lipopolysaccharide biosynthesis</keyword>
<dbReference type="InterPro" id="IPR050256">
    <property type="entry name" value="Glycosyltransferase_2"/>
</dbReference>
<dbReference type="CDD" id="cd04179">
    <property type="entry name" value="DPM_DPG-synthase_like"/>
    <property type="match status" value="1"/>
</dbReference>
<dbReference type="Pfam" id="PF00535">
    <property type="entry name" value="Glycos_transf_2"/>
    <property type="match status" value="1"/>
</dbReference>